<keyword evidence="9" id="KW-1185">Reference proteome</keyword>
<keyword evidence="3 6" id="KW-0133">Cell shape</keyword>
<gene>
    <name evidence="8" type="ORF">PM10SUCC1_22550</name>
</gene>
<dbReference type="InterPro" id="IPR003646">
    <property type="entry name" value="SH3-like_bac-type"/>
</dbReference>
<evidence type="ECO:0000313" key="8">
    <source>
        <dbReference type="EMBL" id="GLI56741.1"/>
    </source>
</evidence>
<proteinExistence type="predicted"/>
<dbReference type="Proteomes" id="UP001144471">
    <property type="component" value="Unassembled WGS sequence"/>
</dbReference>
<evidence type="ECO:0000256" key="4">
    <source>
        <dbReference type="ARBA" id="ARBA00022984"/>
    </source>
</evidence>
<keyword evidence="2" id="KW-0808">Transferase</keyword>
<dbReference type="InterPro" id="IPR038063">
    <property type="entry name" value="Transpep_catalytic_dom"/>
</dbReference>
<feature type="active site" description="Nucleophile" evidence="6">
    <location>
        <position position="348"/>
    </location>
</feature>
<organism evidence="8 9">
    <name type="scientific">Propionigenium maris DSM 9537</name>
    <dbReference type="NCBI Taxonomy" id="1123000"/>
    <lineage>
        <taxon>Bacteria</taxon>
        <taxon>Fusobacteriati</taxon>
        <taxon>Fusobacteriota</taxon>
        <taxon>Fusobacteriia</taxon>
        <taxon>Fusobacteriales</taxon>
        <taxon>Fusobacteriaceae</taxon>
        <taxon>Propionigenium</taxon>
    </lineage>
</organism>
<feature type="domain" description="L,D-TPase catalytic" evidence="7">
    <location>
        <begin position="235"/>
        <end position="384"/>
    </location>
</feature>
<accession>A0A9W6GMY0</accession>
<comment type="caution">
    <text evidence="8">The sequence shown here is derived from an EMBL/GenBank/DDBJ whole genome shotgun (WGS) entry which is preliminary data.</text>
</comment>
<evidence type="ECO:0000256" key="1">
    <source>
        <dbReference type="ARBA" id="ARBA00004752"/>
    </source>
</evidence>
<dbReference type="EMBL" id="BSDY01000010">
    <property type="protein sequence ID" value="GLI56741.1"/>
    <property type="molecule type" value="Genomic_DNA"/>
</dbReference>
<dbReference type="PROSITE" id="PS52029">
    <property type="entry name" value="LD_TPASE"/>
    <property type="match status" value="1"/>
</dbReference>
<dbReference type="GO" id="GO:0009252">
    <property type="term" value="P:peptidoglycan biosynthetic process"/>
    <property type="evidence" value="ECO:0007669"/>
    <property type="project" value="UniProtKB-KW"/>
</dbReference>
<dbReference type="CDD" id="cd16913">
    <property type="entry name" value="YkuD_like"/>
    <property type="match status" value="1"/>
</dbReference>
<name>A0A9W6GMY0_9FUSO</name>
<evidence type="ECO:0000256" key="5">
    <source>
        <dbReference type="ARBA" id="ARBA00023316"/>
    </source>
</evidence>
<reference evidence="8" key="1">
    <citation type="submission" date="2022-12" db="EMBL/GenBank/DDBJ databases">
        <title>Reference genome sequencing for broad-spectrum identification of bacterial and archaeal isolates by mass spectrometry.</title>
        <authorList>
            <person name="Sekiguchi Y."/>
            <person name="Tourlousse D.M."/>
        </authorList>
    </citation>
    <scope>NUCLEOTIDE SEQUENCE</scope>
    <source>
        <strain evidence="8">10succ1</strain>
    </source>
</reference>
<dbReference type="SUPFAM" id="SSF141523">
    <property type="entry name" value="L,D-transpeptidase catalytic domain-like"/>
    <property type="match status" value="1"/>
</dbReference>
<dbReference type="Pfam" id="PF08239">
    <property type="entry name" value="SH3_3"/>
    <property type="match status" value="1"/>
</dbReference>
<evidence type="ECO:0000313" key="9">
    <source>
        <dbReference type="Proteomes" id="UP001144471"/>
    </source>
</evidence>
<dbReference type="AlphaFoldDB" id="A0A9W6GMY0"/>
<dbReference type="Gene3D" id="2.30.30.40">
    <property type="entry name" value="SH3 Domains"/>
    <property type="match status" value="1"/>
</dbReference>
<keyword evidence="4 6" id="KW-0573">Peptidoglycan synthesis</keyword>
<keyword evidence="5 6" id="KW-0961">Cell wall biogenesis/degradation</keyword>
<dbReference type="Pfam" id="PF03734">
    <property type="entry name" value="YkuD"/>
    <property type="match status" value="1"/>
</dbReference>
<evidence type="ECO:0000256" key="2">
    <source>
        <dbReference type="ARBA" id="ARBA00022679"/>
    </source>
</evidence>
<dbReference type="GO" id="GO:0071555">
    <property type="term" value="P:cell wall organization"/>
    <property type="evidence" value="ECO:0007669"/>
    <property type="project" value="UniProtKB-UniRule"/>
</dbReference>
<feature type="active site" description="Proton donor/acceptor" evidence="6">
    <location>
        <position position="316"/>
    </location>
</feature>
<evidence type="ECO:0000256" key="3">
    <source>
        <dbReference type="ARBA" id="ARBA00022960"/>
    </source>
</evidence>
<dbReference type="RefSeq" id="WP_281836074.1">
    <property type="nucleotide sequence ID" value="NZ_BSDY01000010.1"/>
</dbReference>
<dbReference type="GO" id="GO:0008360">
    <property type="term" value="P:regulation of cell shape"/>
    <property type="evidence" value="ECO:0007669"/>
    <property type="project" value="UniProtKB-UniRule"/>
</dbReference>
<protein>
    <recommendedName>
        <fullName evidence="7">L,D-TPase catalytic domain-containing protein</fullName>
    </recommendedName>
</protein>
<evidence type="ECO:0000256" key="6">
    <source>
        <dbReference type="PROSITE-ProRule" id="PRU01373"/>
    </source>
</evidence>
<sequence length="385" mass="44123">MIRIKTLILLVLLSISSLGNEENLKVLKKYQNKIPDEIQLEIKYEGSLPSFFSYVFPQKNKVNLRERPSSKSSLKGIADYLEKMAVLEVVENSQGEKWYKVLNQKGEEAFVHYDIVKFMEFRFDNMKEEINKLEEFIEREVSHGRTLSAVDAYRPNPSNKNAKKRRDRYGSVEEQSAVVSYKGEVIFVPDGRLLSILKNDKELSLVKTLGIAESPLKISNKLLNKNLRIREVPQKIIVVDIKNQNFGVFERVAGEWKLVSYSYSKTGKENHIGYETPKGVFVVSEVKKVMTYTNAQGEIVGYANNALRFSGGGYIHGTPINYKDKYLTAYLKDIKEAKMGTYPETRKCVRNTVKHSEFLFKWILNGKIKKGNSQIPENPALVIVM</sequence>
<evidence type="ECO:0000259" key="7">
    <source>
        <dbReference type="PROSITE" id="PS52029"/>
    </source>
</evidence>
<dbReference type="InterPro" id="IPR005490">
    <property type="entry name" value="LD_TPept_cat_dom"/>
</dbReference>
<dbReference type="GO" id="GO:0016740">
    <property type="term" value="F:transferase activity"/>
    <property type="evidence" value="ECO:0007669"/>
    <property type="project" value="UniProtKB-KW"/>
</dbReference>
<comment type="pathway">
    <text evidence="1 6">Cell wall biogenesis; peptidoglycan biosynthesis.</text>
</comment>
<dbReference type="Gene3D" id="2.40.440.10">
    <property type="entry name" value="L,D-transpeptidase catalytic domain-like"/>
    <property type="match status" value="1"/>
</dbReference>